<dbReference type="PANTHER" id="PTHR31087">
    <property type="match status" value="1"/>
</dbReference>
<dbReference type="SUPFAM" id="SSF54518">
    <property type="entry name" value="Tubby C-terminal domain-like"/>
    <property type="match status" value="1"/>
</dbReference>
<evidence type="ECO:0000256" key="1">
    <source>
        <dbReference type="ARBA" id="ARBA00005437"/>
    </source>
</evidence>
<comment type="similarity">
    <text evidence="1">Belongs to the LOR family.</text>
</comment>
<comment type="caution">
    <text evidence="2">The sequence shown here is derived from an EMBL/GenBank/DDBJ whole genome shotgun (WGS) entry which is preliminary data.</text>
</comment>
<dbReference type="Gene3D" id="2.40.160.200">
    <property type="entry name" value="LURP1-related"/>
    <property type="match status" value="1"/>
</dbReference>
<dbReference type="PANTHER" id="PTHR31087:SF161">
    <property type="entry name" value="TUBBY C 2 FAMILY PROTEIN"/>
    <property type="match status" value="1"/>
</dbReference>
<proteinExistence type="inferred from homology"/>
<keyword evidence="3" id="KW-1185">Reference proteome</keyword>
<evidence type="ECO:0008006" key="4">
    <source>
        <dbReference type="Google" id="ProtNLM"/>
    </source>
</evidence>
<gene>
    <name evidence="2" type="ORF">LY90DRAFT_704378</name>
</gene>
<dbReference type="InterPro" id="IPR025659">
    <property type="entry name" value="Tubby-like_C"/>
</dbReference>
<dbReference type="Pfam" id="PF04525">
    <property type="entry name" value="LOR"/>
    <property type="match status" value="1"/>
</dbReference>
<sequence>MGGKDYQNRELEEPQNDIVAVDDRFVFHQPTHLIISSKLISLTSSDITITDSSGAEYFRCNDELVNKTIINDLDEFPIVNIQSQILSLKDKINIYRLDTNKEIVGSITQKSVINVKKYTLDFINHATDKKDFLDFKCDVMGNNCGVFYGKEKDGAPMVCRIIRKIEGKSFVSSPQEYYYVDISPGVDIALIVAATICFSKLKKE</sequence>
<dbReference type="EMBL" id="MCOG01000134">
    <property type="protein sequence ID" value="ORY38959.1"/>
    <property type="molecule type" value="Genomic_DNA"/>
</dbReference>
<reference evidence="2 3" key="1">
    <citation type="submission" date="2016-08" db="EMBL/GenBank/DDBJ databases">
        <title>A Parts List for Fungal Cellulosomes Revealed by Comparative Genomics.</title>
        <authorList>
            <consortium name="DOE Joint Genome Institute"/>
            <person name="Haitjema C.H."/>
            <person name="Gilmore S.P."/>
            <person name="Henske J.K."/>
            <person name="Solomon K.V."/>
            <person name="De Groot R."/>
            <person name="Kuo A."/>
            <person name="Mondo S.J."/>
            <person name="Salamov A.A."/>
            <person name="Labutti K."/>
            <person name="Zhao Z."/>
            <person name="Chiniquy J."/>
            <person name="Barry K."/>
            <person name="Brewer H.M."/>
            <person name="Purvine S.O."/>
            <person name="Wright A.T."/>
            <person name="Boxma B."/>
            <person name="Van Alen T."/>
            <person name="Hackstein J.H."/>
            <person name="Baker S.E."/>
            <person name="Grigoriev I.V."/>
            <person name="O'Malley M.A."/>
        </authorList>
    </citation>
    <scope>NUCLEOTIDE SEQUENCE [LARGE SCALE GENOMIC DNA]</scope>
    <source>
        <strain evidence="2 3">G1</strain>
    </source>
</reference>
<dbReference type="AlphaFoldDB" id="A0A1Y2BW24"/>
<dbReference type="OrthoDB" id="97518at2759"/>
<evidence type="ECO:0000313" key="2">
    <source>
        <dbReference type="EMBL" id="ORY38959.1"/>
    </source>
</evidence>
<dbReference type="STRING" id="1754190.A0A1Y2BW24"/>
<evidence type="ECO:0000313" key="3">
    <source>
        <dbReference type="Proteomes" id="UP000193920"/>
    </source>
</evidence>
<dbReference type="InterPro" id="IPR038595">
    <property type="entry name" value="LOR_sf"/>
</dbReference>
<organism evidence="2 3">
    <name type="scientific">Neocallimastix californiae</name>
    <dbReference type="NCBI Taxonomy" id="1754190"/>
    <lineage>
        <taxon>Eukaryota</taxon>
        <taxon>Fungi</taxon>
        <taxon>Fungi incertae sedis</taxon>
        <taxon>Chytridiomycota</taxon>
        <taxon>Chytridiomycota incertae sedis</taxon>
        <taxon>Neocallimastigomycetes</taxon>
        <taxon>Neocallimastigales</taxon>
        <taxon>Neocallimastigaceae</taxon>
        <taxon>Neocallimastix</taxon>
    </lineage>
</organism>
<dbReference type="Proteomes" id="UP000193920">
    <property type="component" value="Unassembled WGS sequence"/>
</dbReference>
<name>A0A1Y2BW24_9FUNG</name>
<protein>
    <recommendedName>
        <fullName evidence="4">DUF567-domain-containing protein</fullName>
    </recommendedName>
</protein>
<accession>A0A1Y2BW24</accession>
<dbReference type="InterPro" id="IPR007612">
    <property type="entry name" value="LOR"/>
</dbReference>